<dbReference type="InterPro" id="IPR042537">
    <property type="entry name" value="Nucleoporin_Nup155_C_2"/>
</dbReference>
<dbReference type="InterPro" id="IPR004870">
    <property type="entry name" value="Nucleoporin_Nup155"/>
</dbReference>
<evidence type="ECO:0000259" key="6">
    <source>
        <dbReference type="Pfam" id="PF08801"/>
    </source>
</evidence>
<dbReference type="GO" id="GO:0000972">
    <property type="term" value="P:transcription-dependent tethering of RNA polymerase II gene DNA at nuclear periphery"/>
    <property type="evidence" value="ECO:0007669"/>
    <property type="project" value="TreeGrafter"/>
</dbReference>
<sequence>MAQRGSEPLECASNAVIRCLWKDRELSDLLFKLKFDPNQPDKVTVSGLSVDDYPSLKDLDVAEFCTQRPRPVPQELVDQLNETECVYTIGILPEIGRAYMTIDSDLYIWNYEENCDLAYFDGIPNTITKVLVAKPKAGVFHEFVHHVLVVATSKEILLLAVSFTNEHNLTIAADSLNDVSHAQMYLLPDALFKVPLEGSTVSDVVTTYDGRIFFAAEECIYELDYQASHLQFSEKSWFQRKCRKVNHSKRLLSYLLPSLSLITGKEEKISRLCLDDTRHILYSLSENGSIQVFDLGADGNAMCKVASLSSVHIQERAADECRTVDRAFFGDVISIDAIPSSRSHYLHLVATTRKGVGLYFTCLRPTPQSAYMSASAGMPPPLLPDPVELQHLSVVIDVCVDVLSTGMTRLKKEVIKVDARPSDLRLRHVRIPPGYSAGGLGNPYFTVYDTLLCHEVLIMVAECGLEGASSVTCFSSSNFASRNTLMENLWKLTFGTTVLAVERALSPQTSLMPGKEALDVRPAFIISQHRDPAERFVILTEKGVSIVEQRSPVDILREILHQYGADSPQANYFFHLHGAVNSCVMALIILCCESAADAAIKDAALRVFFSLGADKNVDMIDTSSTLRSPPRLSSDWQSRNISLADWTFRSPLQASTPQQRFMAAHSPPRTLGAAPYPFIAAADESAISSPSPYTALTSCRHDALYVYFSRIVSNLWTSPLCYKMSETQITSVFSNDELGWLTAQLTLYKKTIDHFDLIGSTQEAYQSLITRRDSTTSKSIPCEQADGKVLARQQERRSLHNFSMLLSLTCEVLSLWEILSAHQFHVVTAQLSPLIRDQLCSVHLSAIVVGGQHLCADLITCLVRHYFGDNATTAAICSQLRSVCPTLFSDEDATATRATEMVEEARLMEPSAARTELLTEAVRMLKVGVQKLTLSVICQLLFEVECVEGIVELALARAERDDPKMLALIAYKSRSSESDPLAQEALVKRKEAYKCITDSLDRLMNEARSKSGIALQSALLSRDLIVNSVLRSKDELANVAVFKWLLDNDLSNVVVESKSPFVESFLHTLVEEGGSSSYLDLLWRFHEKNGNFAKAAKLLYSLARRDTGAFDLRRRVAYLSQASMCAKSAGAELENESGSQSFLVGVQDELDVAEIQLATKDAILAKKHIADKAVAIEKLERRLYSAQELFELFAEPFDLPEIKLALCHCADIYDPRIVDGLCVQILDQELEASRGEPCDTRIQRLGTRLATLCRQYSMKPKYFPIETVLCEMLARALLDGLPPSLLQTVGSLMSAPFTQLLNVIALCQKRDPFWRKNESAARYLIESTLHIFHRFASVAPKLPLDQRRSVASRCLDLIASFLLQLSSSTHPATGDARLHLADNLRSLQNIFESI</sequence>
<dbReference type="PANTHER" id="PTHR10350">
    <property type="entry name" value="NUCLEAR PORE COMPLEX PROTEIN NUP155"/>
    <property type="match status" value="1"/>
</dbReference>
<comment type="similarity">
    <text evidence="2">Belongs to the non-repetitive/WGA-negative nucleoporin family.</text>
</comment>
<evidence type="ECO:0000256" key="3">
    <source>
        <dbReference type="ARBA" id="ARBA00022448"/>
    </source>
</evidence>
<proteinExistence type="inferred from homology"/>
<dbReference type="GO" id="GO:0006606">
    <property type="term" value="P:protein import into nucleus"/>
    <property type="evidence" value="ECO:0007669"/>
    <property type="project" value="TreeGrafter"/>
</dbReference>
<keyword evidence="4" id="KW-0539">Nucleus</keyword>
<dbReference type="Gene3D" id="1.20.120.1880">
    <property type="entry name" value="Nucleoporin, helical C-terminal domain"/>
    <property type="match status" value="1"/>
</dbReference>
<dbReference type="GO" id="GO:0017056">
    <property type="term" value="F:structural constituent of nuclear pore"/>
    <property type="evidence" value="ECO:0007669"/>
    <property type="project" value="InterPro"/>
</dbReference>
<dbReference type="Proteomes" id="UP000036681">
    <property type="component" value="Unplaced"/>
</dbReference>
<dbReference type="WBParaSite" id="ALUE_0001101801-mRNA-1">
    <property type="protein sequence ID" value="ALUE_0001101801-mRNA-1"/>
    <property type="gene ID" value="ALUE_0001101801"/>
</dbReference>
<name>A0A9J2PNE3_ASCLU</name>
<evidence type="ECO:0000313" key="7">
    <source>
        <dbReference type="Proteomes" id="UP000036681"/>
    </source>
</evidence>
<keyword evidence="7" id="KW-1185">Reference proteome</keyword>
<dbReference type="GO" id="GO:0044611">
    <property type="term" value="C:nuclear pore inner ring"/>
    <property type="evidence" value="ECO:0007669"/>
    <property type="project" value="TreeGrafter"/>
</dbReference>
<dbReference type="InterPro" id="IPR042538">
    <property type="entry name" value="Nucleoporin_Nup155_C_3"/>
</dbReference>
<evidence type="ECO:0000256" key="2">
    <source>
        <dbReference type="ARBA" id="ARBA00007373"/>
    </source>
</evidence>
<accession>A0A9J2PNE3</accession>
<dbReference type="PANTHER" id="PTHR10350:SF6">
    <property type="entry name" value="NUCLEAR PORE COMPLEX PROTEIN NUP155"/>
    <property type="match status" value="1"/>
</dbReference>
<evidence type="ECO:0000256" key="4">
    <source>
        <dbReference type="ARBA" id="ARBA00023242"/>
    </source>
</evidence>
<dbReference type="Pfam" id="PF08801">
    <property type="entry name" value="Nucleoporin_N"/>
    <property type="match status" value="1"/>
</dbReference>
<dbReference type="GO" id="GO:0006405">
    <property type="term" value="P:RNA export from nucleus"/>
    <property type="evidence" value="ECO:0007669"/>
    <property type="project" value="TreeGrafter"/>
</dbReference>
<dbReference type="Pfam" id="PF03177">
    <property type="entry name" value="Nucleoporin_C"/>
    <property type="match status" value="1"/>
</dbReference>
<evidence type="ECO:0000256" key="1">
    <source>
        <dbReference type="ARBA" id="ARBA00004123"/>
    </source>
</evidence>
<evidence type="ECO:0000313" key="8">
    <source>
        <dbReference type="WBParaSite" id="ALUE_0001101801-mRNA-1"/>
    </source>
</evidence>
<feature type="domain" description="Nucleoporin Nup133/Nup155-like C-terminal" evidence="5">
    <location>
        <begin position="698"/>
        <end position="1366"/>
    </location>
</feature>
<dbReference type="InterPro" id="IPR014908">
    <property type="entry name" value="Nucleoporin_Nup133/Nup155_N"/>
</dbReference>
<dbReference type="Gene3D" id="1.25.40.440">
    <property type="entry name" value="Nucleoporin, helical domain, central subdomain"/>
    <property type="match status" value="1"/>
</dbReference>
<dbReference type="Gene3D" id="1.25.40.450">
    <property type="entry name" value="Nucleoporin, helical domain, N-terminal subdomain"/>
    <property type="match status" value="1"/>
</dbReference>
<dbReference type="InterPro" id="IPR007187">
    <property type="entry name" value="Nucleoporin_Nup133/Nup155_C"/>
</dbReference>
<comment type="subcellular location">
    <subcellularLocation>
        <location evidence="1">Nucleus</location>
    </subcellularLocation>
</comment>
<protein>
    <submittedName>
        <fullName evidence="8">Nucleoporin Nup133/Nup155-like N-terminal domain-containing protein</fullName>
    </submittedName>
</protein>
<keyword evidence="3" id="KW-0813">Transport</keyword>
<evidence type="ECO:0000259" key="5">
    <source>
        <dbReference type="Pfam" id="PF03177"/>
    </source>
</evidence>
<organism evidence="7 8">
    <name type="scientific">Ascaris lumbricoides</name>
    <name type="common">Giant roundworm</name>
    <dbReference type="NCBI Taxonomy" id="6252"/>
    <lineage>
        <taxon>Eukaryota</taxon>
        <taxon>Metazoa</taxon>
        <taxon>Ecdysozoa</taxon>
        <taxon>Nematoda</taxon>
        <taxon>Chromadorea</taxon>
        <taxon>Rhabditida</taxon>
        <taxon>Spirurina</taxon>
        <taxon>Ascaridomorpha</taxon>
        <taxon>Ascaridoidea</taxon>
        <taxon>Ascarididae</taxon>
        <taxon>Ascaris</taxon>
    </lineage>
</organism>
<dbReference type="GO" id="GO:0036228">
    <property type="term" value="P:protein localization to nuclear inner membrane"/>
    <property type="evidence" value="ECO:0007669"/>
    <property type="project" value="TreeGrafter"/>
</dbReference>
<reference evidence="8" key="1">
    <citation type="submission" date="2023-03" db="UniProtKB">
        <authorList>
            <consortium name="WormBaseParasite"/>
        </authorList>
    </citation>
    <scope>IDENTIFICATION</scope>
</reference>
<feature type="domain" description="Nucleoporin Nup133/Nup155-like N-terminal" evidence="6">
    <location>
        <begin position="69"/>
        <end position="437"/>
    </location>
</feature>
<dbReference type="Gene3D" id="1.20.58.1780">
    <property type="match status" value="1"/>
</dbReference>
<dbReference type="FunFam" id="1.25.40.440:FF:000001">
    <property type="entry name" value="Nuclear pore complex subunit"/>
    <property type="match status" value="1"/>
</dbReference>
<dbReference type="InterPro" id="IPR042533">
    <property type="entry name" value="Nucleoporin_Nup155_C_1"/>
</dbReference>